<organism evidence="2 3">
    <name type="scientific">Prorocentrum cordatum</name>
    <dbReference type="NCBI Taxonomy" id="2364126"/>
    <lineage>
        <taxon>Eukaryota</taxon>
        <taxon>Sar</taxon>
        <taxon>Alveolata</taxon>
        <taxon>Dinophyceae</taxon>
        <taxon>Prorocentrales</taxon>
        <taxon>Prorocentraceae</taxon>
        <taxon>Prorocentrum</taxon>
    </lineage>
</organism>
<name>A0ABN9VLJ2_9DINO</name>
<feature type="region of interest" description="Disordered" evidence="1">
    <location>
        <begin position="376"/>
        <end position="448"/>
    </location>
</feature>
<evidence type="ECO:0000256" key="1">
    <source>
        <dbReference type="SAM" id="MobiDB-lite"/>
    </source>
</evidence>
<proteinExistence type="predicted"/>
<evidence type="ECO:0000313" key="3">
    <source>
        <dbReference type="Proteomes" id="UP001189429"/>
    </source>
</evidence>
<dbReference type="EMBL" id="CAUYUJ010017247">
    <property type="protein sequence ID" value="CAK0873143.1"/>
    <property type="molecule type" value="Genomic_DNA"/>
</dbReference>
<comment type="caution">
    <text evidence="2">The sequence shown here is derived from an EMBL/GenBank/DDBJ whole genome shotgun (WGS) entry which is preliminary data.</text>
</comment>
<gene>
    <name evidence="2" type="ORF">PCOR1329_LOCUS58435</name>
</gene>
<dbReference type="PANTHER" id="PTHR22708:SF0">
    <property type="entry name" value="LEUCINE-RICH REPEAT-CONTAINING PROTEIN 56"/>
    <property type="match status" value="1"/>
</dbReference>
<dbReference type="InterPro" id="IPR040091">
    <property type="entry name" value="LRRC56"/>
</dbReference>
<feature type="region of interest" description="Disordered" evidence="1">
    <location>
        <begin position="325"/>
        <end position="346"/>
    </location>
</feature>
<dbReference type="PANTHER" id="PTHR22708">
    <property type="entry name" value="LEUCINE-RICH REPEAT-CONTAINING PROTEIN 56"/>
    <property type="match status" value="1"/>
</dbReference>
<dbReference type="InterPro" id="IPR001611">
    <property type="entry name" value="Leu-rich_rpt"/>
</dbReference>
<reference evidence="2" key="1">
    <citation type="submission" date="2023-10" db="EMBL/GenBank/DDBJ databases">
        <authorList>
            <person name="Chen Y."/>
            <person name="Shah S."/>
            <person name="Dougan E. K."/>
            <person name="Thang M."/>
            <person name="Chan C."/>
        </authorList>
    </citation>
    <scope>NUCLEOTIDE SEQUENCE [LARGE SCALE GENOMIC DNA]</scope>
</reference>
<evidence type="ECO:0008006" key="4">
    <source>
        <dbReference type="Google" id="ProtNLM"/>
    </source>
</evidence>
<accession>A0ABN9VLJ2</accession>
<evidence type="ECO:0000313" key="2">
    <source>
        <dbReference type="EMBL" id="CAK0873143.1"/>
    </source>
</evidence>
<feature type="compositionally biased region" description="Low complexity" evidence="1">
    <location>
        <begin position="388"/>
        <end position="424"/>
    </location>
</feature>
<sequence>MPPAAPLPTLPLRADVLLSNALFEELSEGGLSEEFLRHHCGQEDLSKVETLELQVDATSQQVEGLGAMVPNLLELRMNQSSVPSVRDLGTGLSKLRVLWLCRSALQDLSGISALSSLEELYVSFNDIKEIYPLGTHESLQVLDLEGNLVEDFSEVQCLENVTSLRELNLSLNPFWKDAGVSRDRVLQALPQLEMLDDAPRERDADERQGAVLVDLDAGWDEGLPSGGQGAGDVEVRTLIAISAGLSPDSASAAEAAEEEDKGALRELMERAGRARAGVPCAAEAAQPPAVAGGFAGAGAGASPASGGALAQLRAGRAQLLTSTSTTVGGWRAGEQASSDGGAAAEPNEQDLVVEGLKRAPRPMPSVLTFRHAATSRGVDEGRLPRPPRTAWGWGSGSSSTSYRPSTRPSTASSTSATSSLVSSRGRGGDEPSAGSDLTLGDDGAPLVGNPLAAARRRRQNAAAGKQQPGAGDLDIRNLLRTAQSASQGEGRALVEPCASPARLATPDVRIRTAGSRAAHDLGGADVARSQGARTQAPGVAEAAGAACGPSYRVGGAEVLLV</sequence>
<dbReference type="InterPro" id="IPR032675">
    <property type="entry name" value="LRR_dom_sf"/>
</dbReference>
<dbReference type="PROSITE" id="PS51450">
    <property type="entry name" value="LRR"/>
    <property type="match status" value="2"/>
</dbReference>
<dbReference type="Gene3D" id="3.80.10.10">
    <property type="entry name" value="Ribonuclease Inhibitor"/>
    <property type="match status" value="1"/>
</dbReference>
<keyword evidence="3" id="KW-1185">Reference proteome</keyword>
<dbReference type="Proteomes" id="UP001189429">
    <property type="component" value="Unassembled WGS sequence"/>
</dbReference>
<dbReference type="SUPFAM" id="SSF52058">
    <property type="entry name" value="L domain-like"/>
    <property type="match status" value="1"/>
</dbReference>
<protein>
    <recommendedName>
        <fullName evidence="4">Dynein assembly factor 1, axonemal homolog</fullName>
    </recommendedName>
</protein>